<dbReference type="EMBL" id="BAAADD010000001">
    <property type="protein sequence ID" value="GAA0559582.1"/>
    <property type="molecule type" value="Genomic_DNA"/>
</dbReference>
<name>A0ABP3P3I6_9PROT</name>
<accession>A0ABP3P3I6</accession>
<keyword evidence="1" id="KW-0732">Signal</keyword>
<dbReference type="PROSITE" id="PS51257">
    <property type="entry name" value="PROKAR_LIPOPROTEIN"/>
    <property type="match status" value="1"/>
</dbReference>
<organism evidence="2 3">
    <name type="scientific">Rhizomicrobium electricum</name>
    <dbReference type="NCBI Taxonomy" id="480070"/>
    <lineage>
        <taxon>Bacteria</taxon>
        <taxon>Pseudomonadati</taxon>
        <taxon>Pseudomonadota</taxon>
        <taxon>Alphaproteobacteria</taxon>
        <taxon>Micropepsales</taxon>
        <taxon>Micropepsaceae</taxon>
        <taxon>Rhizomicrobium</taxon>
    </lineage>
</organism>
<protein>
    <recommendedName>
        <fullName evidence="4">Secreted protein</fullName>
    </recommendedName>
</protein>
<comment type="caution">
    <text evidence="2">The sequence shown here is derived from an EMBL/GenBank/DDBJ whole genome shotgun (WGS) entry which is preliminary data.</text>
</comment>
<dbReference type="Proteomes" id="UP001499951">
    <property type="component" value="Unassembled WGS sequence"/>
</dbReference>
<gene>
    <name evidence="2" type="ORF">GCM10008942_05080</name>
</gene>
<feature type="signal peptide" evidence="1">
    <location>
        <begin position="1"/>
        <end position="17"/>
    </location>
</feature>
<sequence length="118" mass="12554">MRGLLVAVLLAAAPAQAGLWTSACQDRQIQYQQITGGEGYLHADRGDGTFTTVKLKQSFISPQMICGTVPAKVGDDETATVCADQQHQTIRILRGADLKKGVKPDKATVLCQAVVSVN</sequence>
<keyword evidence="3" id="KW-1185">Reference proteome</keyword>
<dbReference type="RefSeq" id="WP_166931304.1">
    <property type="nucleotide sequence ID" value="NZ_BAAADD010000001.1"/>
</dbReference>
<evidence type="ECO:0000313" key="3">
    <source>
        <dbReference type="Proteomes" id="UP001499951"/>
    </source>
</evidence>
<reference evidence="3" key="1">
    <citation type="journal article" date="2019" name="Int. J. Syst. Evol. Microbiol.">
        <title>The Global Catalogue of Microorganisms (GCM) 10K type strain sequencing project: providing services to taxonomists for standard genome sequencing and annotation.</title>
        <authorList>
            <consortium name="The Broad Institute Genomics Platform"/>
            <consortium name="The Broad Institute Genome Sequencing Center for Infectious Disease"/>
            <person name="Wu L."/>
            <person name="Ma J."/>
        </authorList>
    </citation>
    <scope>NUCLEOTIDE SEQUENCE [LARGE SCALE GENOMIC DNA]</scope>
    <source>
        <strain evidence="3">JCM 15089</strain>
    </source>
</reference>
<evidence type="ECO:0000256" key="1">
    <source>
        <dbReference type="SAM" id="SignalP"/>
    </source>
</evidence>
<proteinExistence type="predicted"/>
<evidence type="ECO:0008006" key="4">
    <source>
        <dbReference type="Google" id="ProtNLM"/>
    </source>
</evidence>
<feature type="chain" id="PRO_5046846956" description="Secreted protein" evidence="1">
    <location>
        <begin position="18"/>
        <end position="118"/>
    </location>
</feature>
<evidence type="ECO:0000313" key="2">
    <source>
        <dbReference type="EMBL" id="GAA0559582.1"/>
    </source>
</evidence>